<reference evidence="10" key="1">
    <citation type="submission" date="2019-12" db="EMBL/GenBank/DDBJ databases">
        <title>Genome sequencing and annotation of Brassica cretica.</title>
        <authorList>
            <person name="Studholme D.J."/>
            <person name="Sarris P."/>
        </authorList>
    </citation>
    <scope>NUCLEOTIDE SEQUENCE</scope>
    <source>
        <strain evidence="10">PFS-109/04</strain>
        <tissue evidence="10">Leaf</tissue>
    </source>
</reference>
<dbReference type="GO" id="GO:0005506">
    <property type="term" value="F:iron ion binding"/>
    <property type="evidence" value="ECO:0007669"/>
    <property type="project" value="InterPro"/>
</dbReference>
<comment type="caution">
    <text evidence="10">The sequence shown here is derived from an EMBL/GenBank/DDBJ whole genome shotgun (WGS) entry which is preliminary data.</text>
</comment>
<dbReference type="GO" id="GO:0016705">
    <property type="term" value="F:oxidoreductase activity, acting on paired donors, with incorporation or reduction of molecular oxygen"/>
    <property type="evidence" value="ECO:0007669"/>
    <property type="project" value="InterPro"/>
</dbReference>
<dbReference type="PANTHER" id="PTHR47944:SF19">
    <property type="entry name" value="CYTOCHROME P450 77A4"/>
    <property type="match status" value="1"/>
</dbReference>
<organism evidence="10 11">
    <name type="scientific">Brassica cretica</name>
    <name type="common">Mustard</name>
    <dbReference type="NCBI Taxonomy" id="69181"/>
    <lineage>
        <taxon>Eukaryota</taxon>
        <taxon>Viridiplantae</taxon>
        <taxon>Streptophyta</taxon>
        <taxon>Embryophyta</taxon>
        <taxon>Tracheophyta</taxon>
        <taxon>Spermatophyta</taxon>
        <taxon>Magnoliopsida</taxon>
        <taxon>eudicotyledons</taxon>
        <taxon>Gunneridae</taxon>
        <taxon>Pentapetalae</taxon>
        <taxon>rosids</taxon>
        <taxon>malvids</taxon>
        <taxon>Brassicales</taxon>
        <taxon>Brassicaceae</taxon>
        <taxon>Brassiceae</taxon>
        <taxon>Brassica</taxon>
    </lineage>
</organism>
<dbReference type="EMBL" id="QGKX02001521">
    <property type="protein sequence ID" value="KAF3510249.1"/>
    <property type="molecule type" value="Genomic_DNA"/>
</dbReference>
<dbReference type="InterPro" id="IPR017972">
    <property type="entry name" value="Cyt_P450_CS"/>
</dbReference>
<keyword evidence="5 9" id="KW-0560">Oxidoreductase</keyword>
<keyword evidence="7 9" id="KW-0503">Monooxygenase</keyword>
<dbReference type="GO" id="GO:0020037">
    <property type="term" value="F:heme binding"/>
    <property type="evidence" value="ECO:0007669"/>
    <property type="project" value="InterPro"/>
</dbReference>
<dbReference type="Gene3D" id="1.10.630.10">
    <property type="entry name" value="Cytochrome P450"/>
    <property type="match status" value="1"/>
</dbReference>
<keyword evidence="4 8" id="KW-0479">Metal-binding</keyword>
<dbReference type="Gene3D" id="1.10.150.390">
    <property type="match status" value="1"/>
</dbReference>
<dbReference type="Proteomes" id="UP000712600">
    <property type="component" value="Unassembled WGS sequence"/>
</dbReference>
<dbReference type="AlphaFoldDB" id="A0A8S9P3V5"/>
<accession>A0A8S9P3V5</accession>
<dbReference type="FunFam" id="1.10.630.10:FF:000012">
    <property type="entry name" value="Cytochrome P450 family protein"/>
    <property type="match status" value="1"/>
</dbReference>
<evidence type="ECO:0000313" key="11">
    <source>
        <dbReference type="Proteomes" id="UP000712600"/>
    </source>
</evidence>
<dbReference type="PROSITE" id="PS00086">
    <property type="entry name" value="CYTOCHROME_P450"/>
    <property type="match status" value="1"/>
</dbReference>
<dbReference type="CDD" id="cd11075">
    <property type="entry name" value="CYP77_89"/>
    <property type="match status" value="1"/>
</dbReference>
<dbReference type="InterPro" id="IPR036396">
    <property type="entry name" value="Cyt_P450_sf"/>
</dbReference>
<keyword evidence="3 8" id="KW-0349">Heme</keyword>
<dbReference type="SUPFAM" id="SSF64484">
    <property type="entry name" value="beta and beta-prime subunits of DNA dependent RNA-polymerase"/>
    <property type="match status" value="1"/>
</dbReference>
<evidence type="ECO:0000256" key="7">
    <source>
        <dbReference type="ARBA" id="ARBA00023033"/>
    </source>
</evidence>
<evidence type="ECO:0008006" key="12">
    <source>
        <dbReference type="Google" id="ProtNLM"/>
    </source>
</evidence>
<evidence type="ECO:0000256" key="2">
    <source>
        <dbReference type="ARBA" id="ARBA00010617"/>
    </source>
</evidence>
<name>A0A8S9P3V5_BRACR</name>
<dbReference type="SUPFAM" id="SSF48264">
    <property type="entry name" value="Cytochrome P450"/>
    <property type="match status" value="1"/>
</dbReference>
<feature type="binding site" description="axial binding residue" evidence="8">
    <location>
        <position position="543"/>
    </location>
    <ligand>
        <name>heme</name>
        <dbReference type="ChEBI" id="CHEBI:30413"/>
    </ligand>
    <ligandPart>
        <name>Fe</name>
        <dbReference type="ChEBI" id="CHEBI:18248"/>
    </ligandPart>
</feature>
<comment type="cofactor">
    <cofactor evidence="1 8">
        <name>heme</name>
        <dbReference type="ChEBI" id="CHEBI:30413"/>
    </cofactor>
</comment>
<proteinExistence type="inferred from homology"/>
<dbReference type="PRINTS" id="PR00463">
    <property type="entry name" value="EP450I"/>
</dbReference>
<dbReference type="InterPro" id="IPR001128">
    <property type="entry name" value="Cyt_P450"/>
</dbReference>
<dbReference type="GO" id="GO:0004497">
    <property type="term" value="F:monooxygenase activity"/>
    <property type="evidence" value="ECO:0007669"/>
    <property type="project" value="UniProtKB-KW"/>
</dbReference>
<evidence type="ECO:0000256" key="4">
    <source>
        <dbReference type="ARBA" id="ARBA00022723"/>
    </source>
</evidence>
<dbReference type="PANTHER" id="PTHR47944">
    <property type="entry name" value="CYTOCHROME P450 98A9"/>
    <property type="match status" value="1"/>
</dbReference>
<dbReference type="Pfam" id="PF00067">
    <property type="entry name" value="p450"/>
    <property type="match status" value="1"/>
</dbReference>
<evidence type="ECO:0000256" key="3">
    <source>
        <dbReference type="ARBA" id="ARBA00022617"/>
    </source>
</evidence>
<gene>
    <name evidence="10" type="ORF">F2Q69_00000181</name>
</gene>
<sequence>MSRMGGIAESTSPFCRMTFKTATKFIFQAATYGEVDRLETPSAIICLGLPALTGTGCREWTSEMTSSTLLCQYKPVDWVQSKQHNNKERTLEEHRKLLHKVVKRDQKRRKRIEAAVFTFTRWSSKTTKKRLNLPPGPPGWPVVGNLFQFARSGKQFFEYAEELKKTYGPIFTVRMGTRTMIILSDASLVHEALIQRGSLFATRPAENPTRTIFSCDKFTVNAAKYGPVWRSLRRNMVQNMLSSTRLKEFGSVRRSAMDKLIERIKSEGREHDGLIWVLRNARFAAFCILLEMCFGIAMDEESIEKMAEMMKTVLMTVDPRIDDYLPILAPFFSKERRRALEVRREQVDLVVSLIEKRRRAIRNKTAPSFSYLDTLFDLKVEGRETAPSNEEIVTLCSEFLNGGTDTTGTAIEWGIAQLIANPEIQSRLYDEIRSTAGDRSIEEGDVDKMVFLQAFVKELLRKHPPTYFSLTHAVMETTSLGGYDVPAGVNVEVYIPGISEDPRIWSNPKKFDPDRFISGKEDADITGISGVKMIPFGVGRRICPGLGMATVHVHLMLARMVQEFEWTAYPTGSEIDFAGKTEFTVVMKNPLRAKTLSTLNGPHKFRSPSQ</sequence>
<evidence type="ECO:0000256" key="5">
    <source>
        <dbReference type="ARBA" id="ARBA00023002"/>
    </source>
</evidence>
<comment type="similarity">
    <text evidence="2 9">Belongs to the cytochrome P450 family.</text>
</comment>
<evidence type="ECO:0000256" key="6">
    <source>
        <dbReference type="ARBA" id="ARBA00023004"/>
    </source>
</evidence>
<protein>
    <recommendedName>
        <fullName evidence="12">Cytochrome P450 77A3</fullName>
    </recommendedName>
</protein>
<evidence type="ECO:0000313" key="10">
    <source>
        <dbReference type="EMBL" id="KAF3510249.1"/>
    </source>
</evidence>
<keyword evidence="6 8" id="KW-0408">Iron</keyword>
<evidence type="ECO:0000256" key="1">
    <source>
        <dbReference type="ARBA" id="ARBA00001971"/>
    </source>
</evidence>
<evidence type="ECO:0000256" key="8">
    <source>
        <dbReference type="PIRSR" id="PIRSR602401-1"/>
    </source>
</evidence>
<evidence type="ECO:0000256" key="9">
    <source>
        <dbReference type="RuleBase" id="RU000461"/>
    </source>
</evidence>
<dbReference type="InterPro" id="IPR002401">
    <property type="entry name" value="Cyt_P450_E_grp-I"/>
</dbReference>
<dbReference type="PRINTS" id="PR00385">
    <property type="entry name" value="P450"/>
</dbReference>